<dbReference type="OrthoDB" id="5318396at2"/>
<organism evidence="1 2">
    <name type="scientific">Helicobacter aurati</name>
    <dbReference type="NCBI Taxonomy" id="137778"/>
    <lineage>
        <taxon>Bacteria</taxon>
        <taxon>Pseudomonadati</taxon>
        <taxon>Campylobacterota</taxon>
        <taxon>Epsilonproteobacteria</taxon>
        <taxon>Campylobacterales</taxon>
        <taxon>Helicobacteraceae</taxon>
        <taxon>Helicobacter</taxon>
    </lineage>
</organism>
<dbReference type="AlphaFoldDB" id="A0A3D8J3E8"/>
<protein>
    <recommendedName>
        <fullName evidence="3">Outer membrane beta-barrel protein</fullName>
    </recommendedName>
</protein>
<accession>A0A3D8J3E8</accession>
<proteinExistence type="predicted"/>
<name>A0A3D8J3E8_9HELI</name>
<evidence type="ECO:0000313" key="2">
    <source>
        <dbReference type="Proteomes" id="UP000256424"/>
    </source>
</evidence>
<dbReference type="Proteomes" id="UP000256424">
    <property type="component" value="Unassembled WGS sequence"/>
</dbReference>
<reference evidence="1 2" key="1">
    <citation type="submission" date="2018-04" db="EMBL/GenBank/DDBJ databases">
        <title>Novel Campyloabacter and Helicobacter Species and Strains.</title>
        <authorList>
            <person name="Mannion A.J."/>
            <person name="Shen Z."/>
            <person name="Fox J.G."/>
        </authorList>
    </citation>
    <scope>NUCLEOTIDE SEQUENCE [LARGE SCALE GENOMIC DNA]</scope>
    <source>
        <strain evidence="1 2">MIT 97-5075</strain>
    </source>
</reference>
<gene>
    <name evidence="1" type="ORF">CQA66_05905</name>
</gene>
<keyword evidence="2" id="KW-1185">Reference proteome</keyword>
<sequence>MSGHEAYPLKILVSCFLFSTSLSQATKIQFFVGLGQSFNQPKILTNATNQMTKNTSSVNASGGYYYNQEQLGNYEGTIKNITNIYAGAESTLDNLGVFTIRGFLHAGYSNNVGFGNLHNVRQGNLRACNTAAGELPSLTNICYRDRFPTSQPNTTITFNDNPGFSNTIASNALMLSYGVGADVGINIPIHFIIEKTAGYKIIALRPGVYIGGGYEFISYSIGTYDNRTYNNTGTALIKENDTFYASGGGWFFHCGFNFYIGEHLRLDIGAKWDTTERESAKWYLQNSTQNGQENNIFAQQLLIQSHSIRMSSLWHVNVHVLF</sequence>
<evidence type="ECO:0008006" key="3">
    <source>
        <dbReference type="Google" id="ProtNLM"/>
    </source>
</evidence>
<dbReference type="EMBL" id="NXLW01000010">
    <property type="protein sequence ID" value="RDU71675.1"/>
    <property type="molecule type" value="Genomic_DNA"/>
</dbReference>
<evidence type="ECO:0000313" key="1">
    <source>
        <dbReference type="EMBL" id="RDU71675.1"/>
    </source>
</evidence>
<comment type="caution">
    <text evidence="1">The sequence shown here is derived from an EMBL/GenBank/DDBJ whole genome shotgun (WGS) entry which is preliminary data.</text>
</comment>